<dbReference type="CDD" id="cd01104">
    <property type="entry name" value="HTH_MlrA-CarA"/>
    <property type="match status" value="1"/>
</dbReference>
<dbReference type="PROSITE" id="PS50937">
    <property type="entry name" value="HTH_MERR_2"/>
    <property type="match status" value="1"/>
</dbReference>
<dbReference type="EMBL" id="NMQW01000018">
    <property type="protein sequence ID" value="OXM85773.1"/>
    <property type="molecule type" value="Genomic_DNA"/>
</dbReference>
<dbReference type="Pfam" id="PF02310">
    <property type="entry name" value="B12-binding"/>
    <property type="match status" value="1"/>
</dbReference>
<organism evidence="6 7">
    <name type="scientific">Paenibacillus rigui</name>
    <dbReference type="NCBI Taxonomy" id="554312"/>
    <lineage>
        <taxon>Bacteria</taxon>
        <taxon>Bacillati</taxon>
        <taxon>Bacillota</taxon>
        <taxon>Bacilli</taxon>
        <taxon>Bacillales</taxon>
        <taxon>Paenibacillaceae</taxon>
        <taxon>Paenibacillus</taxon>
    </lineage>
</organism>
<feature type="domain" description="B12-binding" evidence="5">
    <location>
        <begin position="175"/>
        <end position="299"/>
    </location>
</feature>
<evidence type="ECO:0008006" key="8">
    <source>
        <dbReference type="Google" id="ProtNLM"/>
    </source>
</evidence>
<dbReference type="CDD" id="cd02065">
    <property type="entry name" value="B12-binding_like"/>
    <property type="match status" value="1"/>
</dbReference>
<sequence>MYNIKKVSEILGIPTVTIRAWENRYDIITPTRSQGGHRLYSEADIETLQWLKTQMDEKQMKISEAVRLWRKQAHDIAEEPAPNLLLHKNYSDLIEQLYGYLVEFQTSQAHETIDLAFSLYHYDDVFHHILVPVLYLMGDEWENGLISVAQEHFSSQLIMQRFTQFLRILPVQPHLPRVLALCPEGEHHHIGLMLFTLFLRKKGVDVIYLGPNTPLQGLHEVIEKRQISAVAVSVTDPRHVQGLGEWISLCHKKWPQLDFILGGEGFQQSTTPISAYVQVSDKITWERWFQTVYMRRHAAPL</sequence>
<reference evidence="6 7" key="1">
    <citation type="submission" date="2017-07" db="EMBL/GenBank/DDBJ databases">
        <title>Genome sequencing and assembly of Paenibacillus rigui.</title>
        <authorList>
            <person name="Mayilraj S."/>
        </authorList>
    </citation>
    <scope>NUCLEOTIDE SEQUENCE [LARGE SCALE GENOMIC DNA]</scope>
    <source>
        <strain evidence="6 7">JCM 16352</strain>
    </source>
</reference>
<keyword evidence="3" id="KW-0804">Transcription</keyword>
<dbReference type="GO" id="GO:0046872">
    <property type="term" value="F:metal ion binding"/>
    <property type="evidence" value="ECO:0007669"/>
    <property type="project" value="InterPro"/>
</dbReference>
<evidence type="ECO:0000256" key="1">
    <source>
        <dbReference type="ARBA" id="ARBA00023015"/>
    </source>
</evidence>
<dbReference type="PANTHER" id="PTHR30204">
    <property type="entry name" value="REDOX-CYCLING DRUG-SENSING TRANSCRIPTIONAL ACTIVATOR SOXR"/>
    <property type="match status" value="1"/>
</dbReference>
<evidence type="ECO:0000313" key="6">
    <source>
        <dbReference type="EMBL" id="OXM85773.1"/>
    </source>
</evidence>
<dbReference type="Gene3D" id="1.10.1660.10">
    <property type="match status" value="1"/>
</dbReference>
<dbReference type="AlphaFoldDB" id="A0A229UR35"/>
<comment type="caution">
    <text evidence="6">The sequence shown here is derived from an EMBL/GenBank/DDBJ whole genome shotgun (WGS) entry which is preliminary data.</text>
</comment>
<dbReference type="InterPro" id="IPR009061">
    <property type="entry name" value="DNA-bd_dom_put_sf"/>
</dbReference>
<accession>A0A229UR35</accession>
<dbReference type="Gene3D" id="3.40.50.280">
    <property type="entry name" value="Cobalamin-binding domain"/>
    <property type="match status" value="1"/>
</dbReference>
<dbReference type="RefSeq" id="WP_094015450.1">
    <property type="nucleotide sequence ID" value="NZ_NMQW01000018.1"/>
</dbReference>
<dbReference type="InterPro" id="IPR036724">
    <property type="entry name" value="Cobalamin-bd_sf"/>
</dbReference>
<protein>
    <recommendedName>
        <fullName evidence="8">MerR family transcriptional regulator</fullName>
    </recommendedName>
</protein>
<dbReference type="InterPro" id="IPR000551">
    <property type="entry name" value="MerR-type_HTH_dom"/>
</dbReference>
<evidence type="ECO:0000256" key="3">
    <source>
        <dbReference type="ARBA" id="ARBA00023163"/>
    </source>
</evidence>
<evidence type="ECO:0000313" key="7">
    <source>
        <dbReference type="Proteomes" id="UP000215509"/>
    </source>
</evidence>
<keyword evidence="7" id="KW-1185">Reference proteome</keyword>
<feature type="domain" description="HTH merR-type" evidence="4">
    <location>
        <begin position="1"/>
        <end position="49"/>
    </location>
</feature>
<dbReference type="InterPro" id="IPR006158">
    <property type="entry name" value="Cobalamin-bd"/>
</dbReference>
<dbReference type="Pfam" id="PF13411">
    <property type="entry name" value="MerR_1"/>
    <property type="match status" value="1"/>
</dbReference>
<name>A0A229UR35_9BACL</name>
<dbReference type="GO" id="GO:0003677">
    <property type="term" value="F:DNA binding"/>
    <property type="evidence" value="ECO:0007669"/>
    <property type="project" value="UniProtKB-KW"/>
</dbReference>
<dbReference type="Gene3D" id="1.10.1240.10">
    <property type="entry name" value="Methionine synthase domain"/>
    <property type="match status" value="1"/>
</dbReference>
<dbReference type="Pfam" id="PF02607">
    <property type="entry name" value="B12-binding_2"/>
    <property type="match status" value="1"/>
</dbReference>
<dbReference type="GO" id="GO:0031419">
    <property type="term" value="F:cobalamin binding"/>
    <property type="evidence" value="ECO:0007669"/>
    <property type="project" value="InterPro"/>
</dbReference>
<dbReference type="OrthoDB" id="9800334at2"/>
<gene>
    <name evidence="6" type="ORF">CF651_13815</name>
</gene>
<evidence type="ECO:0000259" key="4">
    <source>
        <dbReference type="PROSITE" id="PS50937"/>
    </source>
</evidence>
<dbReference type="InterPro" id="IPR003759">
    <property type="entry name" value="Cbl-bd_cap"/>
</dbReference>
<dbReference type="Proteomes" id="UP000215509">
    <property type="component" value="Unassembled WGS sequence"/>
</dbReference>
<evidence type="ECO:0000259" key="5">
    <source>
        <dbReference type="PROSITE" id="PS51332"/>
    </source>
</evidence>
<dbReference type="SUPFAM" id="SSF46955">
    <property type="entry name" value="Putative DNA-binding domain"/>
    <property type="match status" value="1"/>
</dbReference>
<evidence type="ECO:0000256" key="2">
    <source>
        <dbReference type="ARBA" id="ARBA00023125"/>
    </source>
</evidence>
<proteinExistence type="predicted"/>
<dbReference type="PANTHER" id="PTHR30204:SF67">
    <property type="entry name" value="HTH-TYPE TRANSCRIPTIONAL REGULATOR MLRA-RELATED"/>
    <property type="match status" value="1"/>
</dbReference>
<dbReference type="SUPFAM" id="SSF52242">
    <property type="entry name" value="Cobalamin (vitamin B12)-binding domain"/>
    <property type="match status" value="1"/>
</dbReference>
<dbReference type="SMART" id="SM00422">
    <property type="entry name" value="HTH_MERR"/>
    <property type="match status" value="1"/>
</dbReference>
<dbReference type="InterPro" id="IPR036594">
    <property type="entry name" value="Meth_synthase_dom"/>
</dbReference>
<dbReference type="InterPro" id="IPR047057">
    <property type="entry name" value="MerR_fam"/>
</dbReference>
<keyword evidence="1" id="KW-0805">Transcription regulation</keyword>
<dbReference type="GO" id="GO:0003700">
    <property type="term" value="F:DNA-binding transcription factor activity"/>
    <property type="evidence" value="ECO:0007669"/>
    <property type="project" value="InterPro"/>
</dbReference>
<keyword evidence="2" id="KW-0238">DNA-binding</keyword>
<dbReference type="PROSITE" id="PS51332">
    <property type="entry name" value="B12_BINDING"/>
    <property type="match status" value="1"/>
</dbReference>